<protein>
    <recommendedName>
        <fullName evidence="4">DUF1664 domain-containing protein</fullName>
    </recommendedName>
</protein>
<name>A0AAV7EAQ3_ARIFI</name>
<keyword evidence="6" id="KW-1185">Reference proteome</keyword>
<gene>
    <name evidence="5" type="ORF">H6P81_012070</name>
</gene>
<dbReference type="AlphaFoldDB" id="A0AAV7EAQ3"/>
<feature type="domain" description="DUF1664" evidence="4">
    <location>
        <begin position="93"/>
        <end position="214"/>
    </location>
</feature>
<dbReference type="Pfam" id="PF07889">
    <property type="entry name" value="DUF1664"/>
    <property type="match status" value="1"/>
</dbReference>
<feature type="compositionally biased region" description="Low complexity" evidence="1">
    <location>
        <begin position="271"/>
        <end position="297"/>
    </location>
</feature>
<evidence type="ECO:0000256" key="3">
    <source>
        <dbReference type="SAM" id="SignalP"/>
    </source>
</evidence>
<evidence type="ECO:0000259" key="4">
    <source>
        <dbReference type="Pfam" id="PF07889"/>
    </source>
</evidence>
<feature type="signal peptide" evidence="3">
    <location>
        <begin position="1"/>
        <end position="22"/>
    </location>
</feature>
<organism evidence="5 6">
    <name type="scientific">Aristolochia fimbriata</name>
    <name type="common">White veined hardy Dutchman's pipe vine</name>
    <dbReference type="NCBI Taxonomy" id="158543"/>
    <lineage>
        <taxon>Eukaryota</taxon>
        <taxon>Viridiplantae</taxon>
        <taxon>Streptophyta</taxon>
        <taxon>Embryophyta</taxon>
        <taxon>Tracheophyta</taxon>
        <taxon>Spermatophyta</taxon>
        <taxon>Magnoliopsida</taxon>
        <taxon>Magnoliidae</taxon>
        <taxon>Piperales</taxon>
        <taxon>Aristolochiaceae</taxon>
        <taxon>Aristolochia</taxon>
    </lineage>
</organism>
<feature type="transmembrane region" description="Helical" evidence="2">
    <location>
        <begin position="94"/>
        <end position="113"/>
    </location>
</feature>
<comment type="caution">
    <text evidence="5">The sequence shown here is derived from an EMBL/GenBank/DDBJ whole genome shotgun (WGS) entry which is preliminary data.</text>
</comment>
<evidence type="ECO:0000313" key="5">
    <source>
        <dbReference type="EMBL" id="KAG9445942.1"/>
    </source>
</evidence>
<dbReference type="Proteomes" id="UP000825729">
    <property type="component" value="Unassembled WGS sequence"/>
</dbReference>
<proteinExistence type="predicted"/>
<keyword evidence="2" id="KW-1133">Transmembrane helix</keyword>
<dbReference type="EMBL" id="JAINDJ010000005">
    <property type="protein sequence ID" value="KAG9445942.1"/>
    <property type="molecule type" value="Genomic_DNA"/>
</dbReference>
<sequence>MALPLGKLTILIGAGLLGSVLTQEGRASKISNFVSGAVKIAFRHIKQDDSRGPTQQHNDSLLAQVSNLRQELQMLASSRSVTIVSGRGKGNSSFGMPVIIIAGGIVGYGFIWFKGWKISDMMFATRRSLADACNTVGKQLEQVYSSVSATRRALSARIENVNQNIDQFAAINSATRDEVAELVVDVESFCVDMASVKRVVQDLDTKISRIEKKQDNTNEGVIHLLKFTKEILPKEKFVKEKIQPVGIQASPSNSARPPLDPPKVVSTSRTLSLPPALEAPELPSPSSSETPKVSPSSGLKEVRGISSLLDCASSGSPVAEEPSNTSRSGNGELKSKELLQSTSKQTCPLFAPGGEYSSAVYTY</sequence>
<evidence type="ECO:0000256" key="2">
    <source>
        <dbReference type="SAM" id="Phobius"/>
    </source>
</evidence>
<keyword evidence="3" id="KW-0732">Signal</keyword>
<feature type="region of interest" description="Disordered" evidence="1">
    <location>
        <begin position="248"/>
        <end position="349"/>
    </location>
</feature>
<keyword evidence="2" id="KW-0472">Membrane</keyword>
<reference evidence="5 6" key="1">
    <citation type="submission" date="2021-07" db="EMBL/GenBank/DDBJ databases">
        <title>The Aristolochia fimbriata genome: insights into angiosperm evolution, floral development and chemical biosynthesis.</title>
        <authorList>
            <person name="Jiao Y."/>
        </authorList>
    </citation>
    <scope>NUCLEOTIDE SEQUENCE [LARGE SCALE GENOMIC DNA]</scope>
    <source>
        <strain evidence="5">IBCAS-2021</strain>
        <tissue evidence="5">Leaf</tissue>
    </source>
</reference>
<keyword evidence="2" id="KW-0812">Transmembrane</keyword>
<dbReference type="InterPro" id="IPR012458">
    <property type="entry name" value="DUF1664"/>
</dbReference>
<dbReference type="PANTHER" id="PTHR47289:SF2">
    <property type="entry name" value="TRANSCRIPTION FACTOR, PUTATIVE (DUF1664)-RELATED"/>
    <property type="match status" value="1"/>
</dbReference>
<feature type="chain" id="PRO_5043720168" description="DUF1664 domain-containing protein" evidence="3">
    <location>
        <begin position="23"/>
        <end position="363"/>
    </location>
</feature>
<evidence type="ECO:0000313" key="6">
    <source>
        <dbReference type="Proteomes" id="UP000825729"/>
    </source>
</evidence>
<evidence type="ECO:0000256" key="1">
    <source>
        <dbReference type="SAM" id="MobiDB-lite"/>
    </source>
</evidence>
<dbReference type="PANTHER" id="PTHR47289">
    <property type="entry name" value="TRANSCRIPTION FACTOR, PUTATIVE (DUF1664)-RELATED"/>
    <property type="match status" value="1"/>
</dbReference>
<accession>A0AAV7EAQ3</accession>